<dbReference type="GO" id="GO:0008270">
    <property type="term" value="F:zinc ion binding"/>
    <property type="evidence" value="ECO:0007669"/>
    <property type="project" value="InterPro"/>
</dbReference>
<reference evidence="4" key="1">
    <citation type="submission" date="2022-07" db="EMBL/GenBank/DDBJ databases">
        <title>Genome Sequence of Xylaria arbuscula.</title>
        <authorList>
            <person name="Buettner E."/>
        </authorList>
    </citation>
    <scope>NUCLEOTIDE SEQUENCE</scope>
    <source>
        <strain evidence="4">VT107</strain>
    </source>
</reference>
<dbReference type="Gene3D" id="4.10.240.10">
    <property type="entry name" value="Zn(2)-C6 fungal-type DNA-binding domain"/>
    <property type="match status" value="1"/>
</dbReference>
<gene>
    <name evidence="4" type="ORF">NPX13_g6861</name>
</gene>
<dbReference type="InterPro" id="IPR036864">
    <property type="entry name" value="Zn2-C6_fun-type_DNA-bd_sf"/>
</dbReference>
<evidence type="ECO:0000313" key="5">
    <source>
        <dbReference type="Proteomes" id="UP001148614"/>
    </source>
</evidence>
<evidence type="ECO:0000256" key="2">
    <source>
        <dbReference type="SAM" id="MobiDB-lite"/>
    </source>
</evidence>
<organism evidence="4 5">
    <name type="scientific">Xylaria arbuscula</name>
    <dbReference type="NCBI Taxonomy" id="114810"/>
    <lineage>
        <taxon>Eukaryota</taxon>
        <taxon>Fungi</taxon>
        <taxon>Dikarya</taxon>
        <taxon>Ascomycota</taxon>
        <taxon>Pezizomycotina</taxon>
        <taxon>Sordariomycetes</taxon>
        <taxon>Xylariomycetidae</taxon>
        <taxon>Xylariales</taxon>
        <taxon>Xylariaceae</taxon>
        <taxon>Xylaria</taxon>
    </lineage>
</organism>
<dbReference type="CDD" id="cd00067">
    <property type="entry name" value="GAL4"/>
    <property type="match status" value="1"/>
</dbReference>
<dbReference type="Proteomes" id="UP001148614">
    <property type="component" value="Unassembled WGS sequence"/>
</dbReference>
<feature type="compositionally biased region" description="Polar residues" evidence="2">
    <location>
        <begin position="51"/>
        <end position="60"/>
    </location>
</feature>
<feature type="domain" description="Zn(2)-C6 fungal-type" evidence="3">
    <location>
        <begin position="26"/>
        <end position="55"/>
    </location>
</feature>
<keyword evidence="5" id="KW-1185">Reference proteome</keyword>
<accession>A0A9W8NBR3</accession>
<dbReference type="Pfam" id="PF00172">
    <property type="entry name" value="Zn_clus"/>
    <property type="match status" value="1"/>
</dbReference>
<feature type="region of interest" description="Disordered" evidence="2">
    <location>
        <begin position="48"/>
        <end position="142"/>
    </location>
</feature>
<comment type="caution">
    <text evidence="4">The sequence shown here is derived from an EMBL/GenBank/DDBJ whole genome shotgun (WGS) entry which is preliminary data.</text>
</comment>
<keyword evidence="1" id="KW-0539">Nucleus</keyword>
<feature type="compositionally biased region" description="Low complexity" evidence="2">
    <location>
        <begin position="108"/>
        <end position="121"/>
    </location>
</feature>
<evidence type="ECO:0000313" key="4">
    <source>
        <dbReference type="EMBL" id="KAJ3567182.1"/>
    </source>
</evidence>
<protein>
    <recommendedName>
        <fullName evidence="3">Zn(2)-C6 fungal-type domain-containing protein</fullName>
    </recommendedName>
</protein>
<evidence type="ECO:0000259" key="3">
    <source>
        <dbReference type="PROSITE" id="PS00463"/>
    </source>
</evidence>
<dbReference type="GO" id="GO:0000981">
    <property type="term" value="F:DNA-binding transcription factor activity, RNA polymerase II-specific"/>
    <property type="evidence" value="ECO:0007669"/>
    <property type="project" value="InterPro"/>
</dbReference>
<evidence type="ECO:0000256" key="1">
    <source>
        <dbReference type="ARBA" id="ARBA00023242"/>
    </source>
</evidence>
<dbReference type="AlphaFoldDB" id="A0A9W8NBR3"/>
<proteinExistence type="predicted"/>
<dbReference type="EMBL" id="JANPWZ010001268">
    <property type="protein sequence ID" value="KAJ3567182.1"/>
    <property type="molecule type" value="Genomic_DNA"/>
</dbReference>
<dbReference type="PROSITE" id="PS00463">
    <property type="entry name" value="ZN2_CY6_FUNGAL_1"/>
    <property type="match status" value="1"/>
</dbReference>
<feature type="compositionally biased region" description="Basic residues" evidence="2">
    <location>
        <begin position="61"/>
        <end position="70"/>
    </location>
</feature>
<sequence>MPEEQHSVGKVKELPKMTQEITQRRACDRCHGLKLRCRRSDGEQCERCRKANQTCTSSPSLRHHKKKSPRGRTIGSMSRPIQIRPGPIEATGDAPPLPPQRERVSCDSMSQSEQAPAAASPFEDTANKHIARPPSLPGAELSLTTPQRPAVLKSHILSQPKQGGCGALPERHSTDLAELEYLQLRPPLPYSQFQDIARLNQEHGIGELRDNDGTSIPLTTAIHQGTVTLVPKIYVDSAHDGQCGDAYGSARGPGTASASVFTHARRPFSGFTAYQQVS</sequence>
<name>A0A9W8NBR3_9PEZI</name>
<dbReference type="InterPro" id="IPR001138">
    <property type="entry name" value="Zn2Cys6_DnaBD"/>
</dbReference>
<dbReference type="SUPFAM" id="SSF57701">
    <property type="entry name" value="Zn2/Cys6 DNA-binding domain"/>
    <property type="match status" value="1"/>
</dbReference>